<name>A0A433B9V3_9FUNG</name>
<evidence type="ECO:0000313" key="2">
    <source>
        <dbReference type="EMBL" id="RUP17409.1"/>
    </source>
</evidence>
<gene>
    <name evidence="2" type="ORF">BC936DRAFT_139449</name>
</gene>
<evidence type="ECO:0000313" key="3">
    <source>
        <dbReference type="Proteomes" id="UP000268093"/>
    </source>
</evidence>
<sequence length="77" mass="8752">MTPTPSASAAMKLAGGFFTTKMDWLDDRIFNWGRADDSETNDIFFFMVSAQRRDSMENEDDGYAGDREDGQRSKKDV</sequence>
<reference evidence="2 3" key="1">
    <citation type="journal article" date="2018" name="New Phytol.">
        <title>Phylogenomics of Endogonaceae and evolution of mycorrhizas within Mucoromycota.</title>
        <authorList>
            <person name="Chang Y."/>
            <person name="Desiro A."/>
            <person name="Na H."/>
            <person name="Sandor L."/>
            <person name="Lipzen A."/>
            <person name="Clum A."/>
            <person name="Barry K."/>
            <person name="Grigoriev I.V."/>
            <person name="Martin F.M."/>
            <person name="Stajich J.E."/>
            <person name="Smith M.E."/>
            <person name="Bonito G."/>
            <person name="Spatafora J.W."/>
        </authorList>
    </citation>
    <scope>NUCLEOTIDE SEQUENCE [LARGE SCALE GENOMIC DNA]</scope>
    <source>
        <strain evidence="2 3">GMNB39</strain>
    </source>
</reference>
<dbReference type="Proteomes" id="UP000268093">
    <property type="component" value="Unassembled WGS sequence"/>
</dbReference>
<protein>
    <submittedName>
        <fullName evidence="2">Uncharacterized protein</fullName>
    </submittedName>
</protein>
<keyword evidence="3" id="KW-1185">Reference proteome</keyword>
<evidence type="ECO:0000256" key="1">
    <source>
        <dbReference type="SAM" id="MobiDB-lite"/>
    </source>
</evidence>
<accession>A0A433B9V3</accession>
<dbReference type="AlphaFoldDB" id="A0A433B9V3"/>
<comment type="caution">
    <text evidence="2">The sequence shown here is derived from an EMBL/GenBank/DDBJ whole genome shotgun (WGS) entry which is preliminary data.</text>
</comment>
<dbReference type="EMBL" id="RBNI01015035">
    <property type="protein sequence ID" value="RUP17409.1"/>
    <property type="molecule type" value="Genomic_DNA"/>
</dbReference>
<feature type="compositionally biased region" description="Basic and acidic residues" evidence="1">
    <location>
        <begin position="64"/>
        <end position="77"/>
    </location>
</feature>
<organism evidence="2 3">
    <name type="scientific">Jimgerdemannia flammicorona</name>
    <dbReference type="NCBI Taxonomy" id="994334"/>
    <lineage>
        <taxon>Eukaryota</taxon>
        <taxon>Fungi</taxon>
        <taxon>Fungi incertae sedis</taxon>
        <taxon>Mucoromycota</taxon>
        <taxon>Mucoromycotina</taxon>
        <taxon>Endogonomycetes</taxon>
        <taxon>Endogonales</taxon>
        <taxon>Endogonaceae</taxon>
        <taxon>Jimgerdemannia</taxon>
    </lineage>
</organism>
<proteinExistence type="predicted"/>
<dbReference type="OrthoDB" id="2427554at2759"/>
<feature type="region of interest" description="Disordered" evidence="1">
    <location>
        <begin position="55"/>
        <end position="77"/>
    </location>
</feature>